<evidence type="ECO:0000256" key="7">
    <source>
        <dbReference type="ARBA" id="ARBA00022759"/>
    </source>
</evidence>
<evidence type="ECO:0000256" key="9">
    <source>
        <dbReference type="ARBA" id="ARBA00022840"/>
    </source>
</evidence>
<evidence type="ECO:0000256" key="2">
    <source>
        <dbReference type="ARBA" id="ARBA00022612"/>
    </source>
</evidence>
<evidence type="ECO:0000256" key="3">
    <source>
        <dbReference type="ARBA" id="ARBA00022670"/>
    </source>
</evidence>
<feature type="region of interest" description="Disordered" evidence="16">
    <location>
        <begin position="239"/>
        <end position="258"/>
    </location>
</feature>
<dbReference type="Pfam" id="PF25597">
    <property type="entry name" value="SH3_retrovirus"/>
    <property type="match status" value="1"/>
</dbReference>
<keyword evidence="8" id="KW-0378">Hydrolase</keyword>
<dbReference type="Pfam" id="PF00665">
    <property type="entry name" value="rve"/>
    <property type="match status" value="1"/>
</dbReference>
<keyword evidence="13" id="KW-0548">Nucleotidyltransferase</keyword>
<dbReference type="GO" id="GO:0003887">
    <property type="term" value="F:DNA-directed DNA polymerase activity"/>
    <property type="evidence" value="ECO:0007669"/>
    <property type="project" value="UniProtKB-KW"/>
</dbReference>
<name>B2CN78_DAPPU</name>
<accession>B2CN78</accession>
<dbReference type="GO" id="GO:0003964">
    <property type="term" value="F:RNA-directed DNA polymerase activity"/>
    <property type="evidence" value="ECO:0007669"/>
    <property type="project" value="UniProtKB-KW"/>
</dbReference>
<keyword evidence="10" id="KW-0460">Magnesium</keyword>
<dbReference type="Pfam" id="PF14223">
    <property type="entry name" value="Retrotran_gag_2"/>
    <property type="match status" value="1"/>
</dbReference>
<keyword evidence="13" id="KW-0808">Transferase</keyword>
<dbReference type="SUPFAM" id="SSF53098">
    <property type="entry name" value="Ribonuclease H-like"/>
    <property type="match status" value="1"/>
</dbReference>
<dbReference type="EMBL" id="EU528615">
    <property type="protein sequence ID" value="ACB38663.1"/>
    <property type="molecule type" value="Genomic_DNA"/>
</dbReference>
<dbReference type="PROSITE" id="PS50994">
    <property type="entry name" value="INTEGRASE"/>
    <property type="match status" value="1"/>
</dbReference>
<dbReference type="Pfam" id="PF13976">
    <property type="entry name" value="gag_pre-integrs"/>
    <property type="match status" value="1"/>
</dbReference>
<dbReference type="GO" id="GO:0015074">
    <property type="term" value="P:DNA integration"/>
    <property type="evidence" value="ECO:0007669"/>
    <property type="project" value="UniProtKB-KW"/>
</dbReference>
<evidence type="ECO:0000313" key="18">
    <source>
        <dbReference type="EMBL" id="ACB38663.1"/>
    </source>
</evidence>
<evidence type="ECO:0000256" key="15">
    <source>
        <dbReference type="ARBA" id="ARBA00023172"/>
    </source>
</evidence>
<evidence type="ECO:0000256" key="5">
    <source>
        <dbReference type="ARBA" id="ARBA00022723"/>
    </source>
</evidence>
<evidence type="ECO:0000256" key="13">
    <source>
        <dbReference type="ARBA" id="ARBA00022932"/>
    </source>
</evidence>
<protein>
    <submittedName>
        <fullName evidence="18">Integrase</fullName>
    </submittedName>
</protein>
<dbReference type="OrthoDB" id="413361at2759"/>
<evidence type="ECO:0000256" key="6">
    <source>
        <dbReference type="ARBA" id="ARBA00022741"/>
    </source>
</evidence>
<feature type="region of interest" description="Disordered" evidence="16">
    <location>
        <begin position="170"/>
        <end position="208"/>
    </location>
</feature>
<comment type="function">
    <text evidence="1">The aspartyl protease (PR) mediates the proteolytic cleavages of the Gag and Gag-Pol polyproteins after assembly of the VLP.</text>
</comment>
<keyword evidence="9" id="KW-0067">ATP-binding</keyword>
<organism evidence="18">
    <name type="scientific">Daphnia pulex</name>
    <name type="common">Water flea</name>
    <dbReference type="NCBI Taxonomy" id="6669"/>
    <lineage>
        <taxon>Eukaryota</taxon>
        <taxon>Metazoa</taxon>
        <taxon>Ecdysozoa</taxon>
        <taxon>Arthropoda</taxon>
        <taxon>Crustacea</taxon>
        <taxon>Branchiopoda</taxon>
        <taxon>Diplostraca</taxon>
        <taxon>Cladocera</taxon>
        <taxon>Anomopoda</taxon>
        <taxon>Daphniidae</taxon>
        <taxon>Daphnia</taxon>
    </lineage>
</organism>
<dbReference type="PANTHER" id="PTHR42648:SF11">
    <property type="entry name" value="TRANSPOSON TY4-P GAG-POL POLYPROTEIN"/>
    <property type="match status" value="1"/>
</dbReference>
<keyword evidence="3" id="KW-0645">Protease</keyword>
<feature type="domain" description="Integrase catalytic" evidence="17">
    <location>
        <begin position="466"/>
        <end position="640"/>
    </location>
</feature>
<dbReference type="GO" id="GO:0005524">
    <property type="term" value="F:ATP binding"/>
    <property type="evidence" value="ECO:0007669"/>
    <property type="project" value="UniProtKB-KW"/>
</dbReference>
<keyword evidence="14" id="KW-0917">Virion maturation</keyword>
<dbReference type="InterPro" id="IPR012337">
    <property type="entry name" value="RNaseH-like_sf"/>
</dbReference>
<evidence type="ECO:0000256" key="1">
    <source>
        <dbReference type="ARBA" id="ARBA00002180"/>
    </source>
</evidence>
<keyword evidence="13" id="KW-0239">DNA-directed DNA polymerase</keyword>
<dbReference type="InterPro" id="IPR039537">
    <property type="entry name" value="Retrotran_Ty1/copia-like"/>
</dbReference>
<evidence type="ECO:0000259" key="17">
    <source>
        <dbReference type="PROSITE" id="PS50994"/>
    </source>
</evidence>
<keyword evidence="4" id="KW-0540">Nuclease</keyword>
<reference evidence="18" key="1">
    <citation type="submission" date="2008-02" db="EMBL/GenBank/DDBJ databases">
        <title>LTR retrotransposons in the genome of Daphnia pulex.</title>
        <authorList>
            <person name="Rho M."/>
            <person name="Schaack S."/>
            <person name="Gao X."/>
            <person name="Kim S."/>
            <person name="Lynch M."/>
            <person name="Tang H."/>
        </authorList>
    </citation>
    <scope>NUCLEOTIDE SEQUENCE</scope>
</reference>
<dbReference type="AlphaFoldDB" id="B2CN78"/>
<dbReference type="GO" id="GO:0004519">
    <property type="term" value="F:endonuclease activity"/>
    <property type="evidence" value="ECO:0007669"/>
    <property type="project" value="UniProtKB-KW"/>
</dbReference>
<evidence type="ECO:0000256" key="16">
    <source>
        <dbReference type="SAM" id="MobiDB-lite"/>
    </source>
</evidence>
<evidence type="ECO:0000256" key="8">
    <source>
        <dbReference type="ARBA" id="ARBA00022801"/>
    </source>
</evidence>
<keyword evidence="7" id="KW-0255">Endonuclease</keyword>
<keyword evidence="6" id="KW-0547">Nucleotide-binding</keyword>
<evidence type="ECO:0000256" key="11">
    <source>
        <dbReference type="ARBA" id="ARBA00022908"/>
    </source>
</evidence>
<dbReference type="GO" id="GO:0003676">
    <property type="term" value="F:nucleic acid binding"/>
    <property type="evidence" value="ECO:0007669"/>
    <property type="project" value="InterPro"/>
</dbReference>
<dbReference type="InterPro" id="IPR036397">
    <property type="entry name" value="RNaseH_sf"/>
</dbReference>
<keyword evidence="12" id="KW-0695">RNA-directed DNA polymerase</keyword>
<dbReference type="InterPro" id="IPR025724">
    <property type="entry name" value="GAG-pre-integrase_dom"/>
</dbReference>
<dbReference type="GO" id="GO:0046872">
    <property type="term" value="F:metal ion binding"/>
    <property type="evidence" value="ECO:0007669"/>
    <property type="project" value="UniProtKB-KW"/>
</dbReference>
<sequence length="743" mass="83991">MIDDELVPHDAERMDWIRRDILARNYLVATIESQQQRSLINCRTAYEMWTRLSAQHLRNAVENQHVLQQKFFEYQYQPEHDIMAHITEVETMASMLSDVEAPVSEIQIMTKILCTLPPSYRSFTTAWDSVPAHEKTIALLTSRLLKEETMAKRWTRGQKDTNDAAFFAHNFPTITPNGARGNRTDGGRGGRGNRRGYNRRRPESSRHRPYNPNYCSYCQLGPHKAIHCRGRIKEEADAKARDDAAAASDKKKATSPEENSDFSFLSEFTCFTARSIDDWYADSGATQHMSGQRSLFRNFVPVKPNTWFVNGIGGARLQVLGHGEIVFKAKVNGSEHSVSVSMVLYVPNIGTNLLSIAAVTEVRITVHFIDSFVKFNRNDKTVIVGERIGRNLYHLAITAAKPVETAYFMTPAAPSLAVWHQRFAHVSCRKIAKMAAQQLVKGLTIPANAVIPSQPCPGCIAGKMERSPFPTGRTRAVQIGQLIHSDVCGPMHVETPGGAKFFVMFTDDYSGFRTVYFLKFKSEVADCFKDYAEHLHTETRQKIHTLRKDNGGEYTGHSFRAWLSEQGIRYETSAPHTPEQNGVSERANRTIVEGARSLLHAKHLPLELWGEAISCAVYVLNRVTSKAAPNTPFQNWYGTKPDVSNLRIFGSTAYIHVPKIERRKLDSKSLRCYFVGYSDSQKAYRFWDPISRKIKTSRDVIFDEQIFYTPAPTSTQPNEDPFNHLILHPSIPTKVSTINSPLL</sequence>
<dbReference type="InterPro" id="IPR001584">
    <property type="entry name" value="Integrase_cat-core"/>
</dbReference>
<keyword evidence="5" id="KW-0479">Metal-binding</keyword>
<dbReference type="Pfam" id="PF22936">
    <property type="entry name" value="Pol_BBD"/>
    <property type="match status" value="1"/>
</dbReference>
<dbReference type="InterPro" id="IPR054722">
    <property type="entry name" value="PolX-like_BBD"/>
</dbReference>
<evidence type="ECO:0000256" key="12">
    <source>
        <dbReference type="ARBA" id="ARBA00022918"/>
    </source>
</evidence>
<keyword evidence="11" id="KW-0229">DNA integration</keyword>
<keyword evidence="2" id="KW-1188">Viral release from host cell</keyword>
<evidence type="ECO:0000256" key="4">
    <source>
        <dbReference type="ARBA" id="ARBA00022722"/>
    </source>
</evidence>
<proteinExistence type="predicted"/>
<dbReference type="PANTHER" id="PTHR42648">
    <property type="entry name" value="TRANSPOSASE, PUTATIVE-RELATED"/>
    <property type="match status" value="1"/>
</dbReference>
<dbReference type="GO" id="GO:0008233">
    <property type="term" value="F:peptidase activity"/>
    <property type="evidence" value="ECO:0007669"/>
    <property type="project" value="UniProtKB-KW"/>
</dbReference>
<feature type="compositionally biased region" description="Basic and acidic residues" evidence="16">
    <location>
        <begin position="239"/>
        <end position="255"/>
    </location>
</feature>
<dbReference type="GO" id="GO:0006508">
    <property type="term" value="P:proteolysis"/>
    <property type="evidence" value="ECO:0007669"/>
    <property type="project" value="UniProtKB-KW"/>
</dbReference>
<keyword evidence="15" id="KW-0233">DNA recombination</keyword>
<evidence type="ECO:0000256" key="14">
    <source>
        <dbReference type="ARBA" id="ARBA00023113"/>
    </source>
</evidence>
<dbReference type="Gene3D" id="3.30.420.10">
    <property type="entry name" value="Ribonuclease H-like superfamily/Ribonuclease H"/>
    <property type="match status" value="1"/>
</dbReference>
<dbReference type="GO" id="GO:0006310">
    <property type="term" value="P:DNA recombination"/>
    <property type="evidence" value="ECO:0007669"/>
    <property type="project" value="UniProtKB-KW"/>
</dbReference>
<dbReference type="InterPro" id="IPR057670">
    <property type="entry name" value="SH3_retrovirus"/>
</dbReference>
<evidence type="ECO:0000256" key="10">
    <source>
        <dbReference type="ARBA" id="ARBA00022842"/>
    </source>
</evidence>